<feature type="non-terminal residue" evidence="1">
    <location>
        <position position="161"/>
    </location>
</feature>
<dbReference type="EMBL" id="AOJD01000035">
    <property type="protein sequence ID" value="ELZ38745.1"/>
    <property type="molecule type" value="Genomic_DNA"/>
</dbReference>
<proteinExistence type="predicted"/>
<protein>
    <submittedName>
        <fullName evidence="1">Phenylalanyl-tRNA ligase subunit alpha</fullName>
        <ecNumber evidence="1">6.1.1.20</ecNumber>
    </submittedName>
</protein>
<dbReference type="EC" id="6.1.1.20" evidence="1"/>
<dbReference type="Proteomes" id="UP000011523">
    <property type="component" value="Unassembled WGS sequence"/>
</dbReference>
<dbReference type="SUPFAM" id="SSF46785">
    <property type="entry name" value="Winged helix' DNA-binding domain"/>
    <property type="match status" value="1"/>
</dbReference>
<evidence type="ECO:0000313" key="1">
    <source>
        <dbReference type="EMBL" id="ELZ38745.1"/>
    </source>
</evidence>
<dbReference type="InterPro" id="IPR036390">
    <property type="entry name" value="WH_DNA-bd_sf"/>
</dbReference>
<name>M0DTC7_9EURY</name>
<comment type="caution">
    <text evidence="1">The sequence shown here is derived from an EMBL/GenBank/DDBJ whole genome shotgun (WGS) entry which is preliminary data.</text>
</comment>
<organism evidence="1 2">
    <name type="scientific">Halorubrum tebenquichense DSM 14210</name>
    <dbReference type="NCBI Taxonomy" id="1227485"/>
    <lineage>
        <taxon>Archaea</taxon>
        <taxon>Methanobacteriati</taxon>
        <taxon>Methanobacteriota</taxon>
        <taxon>Stenosarchaea group</taxon>
        <taxon>Halobacteria</taxon>
        <taxon>Halobacteriales</taxon>
        <taxon>Haloferacaceae</taxon>
        <taxon>Halorubrum</taxon>
    </lineage>
</organism>
<keyword evidence="1" id="KW-0436">Ligase</keyword>
<keyword evidence="2" id="KW-1185">Reference proteome</keyword>
<dbReference type="GO" id="GO:0004826">
    <property type="term" value="F:phenylalanine-tRNA ligase activity"/>
    <property type="evidence" value="ECO:0007669"/>
    <property type="project" value="UniProtKB-EC"/>
</dbReference>
<evidence type="ECO:0000313" key="2">
    <source>
        <dbReference type="Proteomes" id="UP000011523"/>
    </source>
</evidence>
<sequence>MRLTERQLAVLEAASATDERTVAEIGGEIGLKPETVAGAAFDLADEGLVEVASVTDETLELTDEGRTYVDGGLPETRLYRAGIDAGADADPVSMGAVIGEADLDGPEVDIALANFARKGFGSVDGGELSIASDADPDADPEAAALAALADAGEAGLDAGDL</sequence>
<dbReference type="InterPro" id="IPR036388">
    <property type="entry name" value="WH-like_DNA-bd_sf"/>
</dbReference>
<dbReference type="Gene3D" id="1.10.10.10">
    <property type="entry name" value="Winged helix-like DNA-binding domain superfamily/Winged helix DNA-binding domain"/>
    <property type="match status" value="1"/>
</dbReference>
<dbReference type="AlphaFoldDB" id="M0DTC7"/>
<gene>
    <name evidence="1" type="primary">pheS</name>
    <name evidence="1" type="ORF">C472_06645</name>
</gene>
<accession>M0DTC7</accession>
<reference evidence="1 2" key="1">
    <citation type="journal article" date="2014" name="PLoS Genet.">
        <title>Phylogenetically driven sequencing of extremely halophilic archaea reveals strategies for static and dynamic osmo-response.</title>
        <authorList>
            <person name="Becker E.A."/>
            <person name="Seitzer P.M."/>
            <person name="Tritt A."/>
            <person name="Larsen D."/>
            <person name="Krusor M."/>
            <person name="Yao A.I."/>
            <person name="Wu D."/>
            <person name="Madern D."/>
            <person name="Eisen J.A."/>
            <person name="Darling A.E."/>
            <person name="Facciotti M.T."/>
        </authorList>
    </citation>
    <scope>NUCLEOTIDE SEQUENCE [LARGE SCALE GENOMIC DNA]</scope>
    <source>
        <strain evidence="1 2">DSM 14210</strain>
    </source>
</reference>